<gene>
    <name evidence="2" type="ORF">UFOVP629_31</name>
</gene>
<accession>A0A6J5N784</accession>
<sequence length="140" mass="16488">MSEKVDKDIVGRLIEEYKNSRHMADKVQARVDEFKRELTRLVKAHGTPDDRGHLWLPGLDNQVKHERRISKSFDLQAAKEWAKELGIWDEIKVVVETTSEDEILKYGWSHPEHESIISSFYTEKESWAFKVVDQKSYDDE</sequence>
<protein>
    <submittedName>
        <fullName evidence="2">Uncharacterized protein</fullName>
    </submittedName>
</protein>
<dbReference type="EMBL" id="LR796612">
    <property type="protein sequence ID" value="CAB4154282.1"/>
    <property type="molecule type" value="Genomic_DNA"/>
</dbReference>
<reference evidence="2" key="1">
    <citation type="submission" date="2020-04" db="EMBL/GenBank/DDBJ databases">
        <authorList>
            <person name="Chiriac C."/>
            <person name="Salcher M."/>
            <person name="Ghai R."/>
            <person name="Kavagutti S V."/>
        </authorList>
    </citation>
    <scope>NUCLEOTIDE SEQUENCE</scope>
</reference>
<evidence type="ECO:0000313" key="2">
    <source>
        <dbReference type="EMBL" id="CAB4154282.1"/>
    </source>
</evidence>
<organism evidence="2">
    <name type="scientific">uncultured Caudovirales phage</name>
    <dbReference type="NCBI Taxonomy" id="2100421"/>
    <lineage>
        <taxon>Viruses</taxon>
        <taxon>Duplodnaviria</taxon>
        <taxon>Heunggongvirae</taxon>
        <taxon>Uroviricota</taxon>
        <taxon>Caudoviricetes</taxon>
        <taxon>Peduoviridae</taxon>
        <taxon>Maltschvirus</taxon>
        <taxon>Maltschvirus maltsch</taxon>
    </lineage>
</organism>
<keyword evidence="1" id="KW-0175">Coiled coil</keyword>
<evidence type="ECO:0000256" key="1">
    <source>
        <dbReference type="SAM" id="Coils"/>
    </source>
</evidence>
<feature type="coiled-coil region" evidence="1">
    <location>
        <begin position="17"/>
        <end position="44"/>
    </location>
</feature>
<proteinExistence type="predicted"/>
<name>A0A6J5N784_9CAUD</name>